<evidence type="ECO:0000313" key="2">
    <source>
        <dbReference type="Proteomes" id="UP000033710"/>
    </source>
</evidence>
<dbReference type="RefSeq" id="XP_016592217.1">
    <property type="nucleotide sequence ID" value="XM_016733473.1"/>
</dbReference>
<dbReference type="AlphaFoldDB" id="A0A0F2MMZ2"/>
<name>A0A0F2MMZ2_SPOSC</name>
<proteinExistence type="predicted"/>
<dbReference type="Proteomes" id="UP000033710">
    <property type="component" value="Unassembled WGS sequence"/>
</dbReference>
<reference evidence="1 2" key="2">
    <citation type="journal article" date="2015" name="Eukaryot. Cell">
        <title>Asexual propagation of a virulent clone complex in a human and feline outbreak of sporotrichosis.</title>
        <authorList>
            <person name="Teixeira Mde M."/>
            <person name="Rodrigues A.M."/>
            <person name="Tsui C.K."/>
            <person name="de Almeida L.G."/>
            <person name="Van Diepeningen A.D."/>
            <person name="van den Ende B.G."/>
            <person name="Fernandes G.F."/>
            <person name="Kano R."/>
            <person name="Hamelin R.C."/>
            <person name="Lopes-Bezerra L.M."/>
            <person name="Vasconcelos A.T."/>
            <person name="de Hoog S."/>
            <person name="de Camargo Z.P."/>
            <person name="Felipe M.S."/>
        </authorList>
    </citation>
    <scope>NUCLEOTIDE SEQUENCE [LARGE SCALE GENOMIC DNA]</scope>
    <source>
        <strain evidence="1 2">1099-18</strain>
    </source>
</reference>
<protein>
    <submittedName>
        <fullName evidence="1">Uncharacterized protein</fullName>
    </submittedName>
</protein>
<reference evidence="1 2" key="1">
    <citation type="journal article" date="2014" name="BMC Genomics">
        <title>Comparative genomics of the major fungal agents of human and animal Sporotrichosis: Sporothrix schenckii and Sporothrix brasiliensis.</title>
        <authorList>
            <person name="Teixeira M.M."/>
            <person name="de Almeida L.G."/>
            <person name="Kubitschek-Barreira P."/>
            <person name="Alves F.L."/>
            <person name="Kioshima E.S."/>
            <person name="Abadio A.K."/>
            <person name="Fernandes L."/>
            <person name="Derengowski L.S."/>
            <person name="Ferreira K.S."/>
            <person name="Souza R.C."/>
            <person name="Ruiz J.C."/>
            <person name="de Andrade N.C."/>
            <person name="Paes H.C."/>
            <person name="Nicola A.M."/>
            <person name="Albuquerque P."/>
            <person name="Gerber A.L."/>
            <person name="Martins V.P."/>
            <person name="Peconick L.D."/>
            <person name="Neto A.V."/>
            <person name="Chaucanez C.B."/>
            <person name="Silva P.A."/>
            <person name="Cunha O.L."/>
            <person name="de Oliveira F.F."/>
            <person name="dos Santos T.C."/>
            <person name="Barros A.L."/>
            <person name="Soares M.A."/>
            <person name="de Oliveira L.M."/>
            <person name="Marini M.M."/>
            <person name="Villalobos-Duno H."/>
            <person name="Cunha M.M."/>
            <person name="de Hoog S."/>
            <person name="da Silveira J.F."/>
            <person name="Henrissat B."/>
            <person name="Nino-Vega G.A."/>
            <person name="Cisalpino P.S."/>
            <person name="Mora-Montes H.M."/>
            <person name="Almeida S.R."/>
            <person name="Stajich J.E."/>
            <person name="Lopes-Bezerra L.M."/>
            <person name="Vasconcelos A.T."/>
            <person name="Felipe M.S."/>
        </authorList>
    </citation>
    <scope>NUCLEOTIDE SEQUENCE [LARGE SCALE GENOMIC DNA]</scope>
    <source>
        <strain evidence="1 2">1099-18</strain>
    </source>
</reference>
<dbReference type="KEGG" id="ssck:SPSK_06777"/>
<dbReference type="EMBL" id="AXCR01000001">
    <property type="protein sequence ID" value="KJR89541.1"/>
    <property type="molecule type" value="Genomic_DNA"/>
</dbReference>
<accession>A0A0F2MMZ2</accession>
<comment type="caution">
    <text evidence="1">The sequence shown here is derived from an EMBL/GenBank/DDBJ whole genome shotgun (WGS) entry which is preliminary data.</text>
</comment>
<dbReference type="VEuPathDB" id="FungiDB:SPSK_06777"/>
<dbReference type="GeneID" id="27668750"/>
<sequence length="96" mass="10907">MFCLSGCQNRVGLLQGYPTCQSMLAFQQHARLYGRKGIRLVDLPQEILDDTVGIVAWTCVLLFRGNFRTKKDGQDLDYGRWQGYGMFDGAPGWSLR</sequence>
<evidence type="ECO:0000313" key="1">
    <source>
        <dbReference type="EMBL" id="KJR89541.1"/>
    </source>
</evidence>
<gene>
    <name evidence="1" type="ORF">SPSK_06777</name>
</gene>
<organism evidence="1 2">
    <name type="scientific">Sporothrix schenckii 1099-18</name>
    <dbReference type="NCBI Taxonomy" id="1397361"/>
    <lineage>
        <taxon>Eukaryota</taxon>
        <taxon>Fungi</taxon>
        <taxon>Dikarya</taxon>
        <taxon>Ascomycota</taxon>
        <taxon>Pezizomycotina</taxon>
        <taxon>Sordariomycetes</taxon>
        <taxon>Sordariomycetidae</taxon>
        <taxon>Ophiostomatales</taxon>
        <taxon>Ophiostomataceae</taxon>
        <taxon>Sporothrix</taxon>
    </lineage>
</organism>